<dbReference type="GO" id="GO:0005242">
    <property type="term" value="F:inward rectifier potassium channel activity"/>
    <property type="evidence" value="ECO:0007669"/>
    <property type="project" value="TreeGrafter"/>
</dbReference>
<keyword evidence="4" id="KW-0851">Voltage-gated channel</keyword>
<dbReference type="GO" id="GO:0005886">
    <property type="term" value="C:plasma membrane"/>
    <property type="evidence" value="ECO:0007669"/>
    <property type="project" value="TreeGrafter"/>
</dbReference>
<name>A0A8J2KC54_9HEXA</name>
<dbReference type="InterPro" id="IPR000014">
    <property type="entry name" value="PAS"/>
</dbReference>
<proteinExistence type="predicted"/>
<evidence type="ECO:0000256" key="1">
    <source>
        <dbReference type="ARBA" id="ARBA00004141"/>
    </source>
</evidence>
<keyword evidence="6" id="KW-0406">Ion transport</keyword>
<keyword evidence="8" id="KW-0407">Ion channel</keyword>
<dbReference type="FunFam" id="3.30.450.20:FF:000001">
    <property type="entry name" value="Potassium voltage-gated channel subfamily H member 7"/>
    <property type="match status" value="1"/>
</dbReference>
<dbReference type="AlphaFoldDB" id="A0A8J2KC54"/>
<evidence type="ECO:0000313" key="12">
    <source>
        <dbReference type="Proteomes" id="UP000708208"/>
    </source>
</evidence>
<organism evidence="11 12">
    <name type="scientific">Allacma fusca</name>
    <dbReference type="NCBI Taxonomy" id="39272"/>
    <lineage>
        <taxon>Eukaryota</taxon>
        <taxon>Metazoa</taxon>
        <taxon>Ecdysozoa</taxon>
        <taxon>Arthropoda</taxon>
        <taxon>Hexapoda</taxon>
        <taxon>Collembola</taxon>
        <taxon>Symphypleona</taxon>
        <taxon>Sminthuridae</taxon>
        <taxon>Allacma</taxon>
    </lineage>
</organism>
<gene>
    <name evidence="11" type="ORF">AFUS01_LOCUS20970</name>
</gene>
<dbReference type="EMBL" id="CAJVCH010231793">
    <property type="protein sequence ID" value="CAG7732451.1"/>
    <property type="molecule type" value="Genomic_DNA"/>
</dbReference>
<sequence length="102" mass="11671">MPIRKGHVAPQHTLIESVIRKFDSQNRSFILSNAHSPDSAIIYCSDIFCRMSGFSRAEVMQKSALCPFMHGPLTSSTVVQQIRQSLLGEEEKHMELLYYRKD</sequence>
<dbReference type="InterPro" id="IPR050818">
    <property type="entry name" value="KCNH_animal-type"/>
</dbReference>
<evidence type="ECO:0000256" key="3">
    <source>
        <dbReference type="ARBA" id="ARBA00022692"/>
    </source>
</evidence>
<comment type="subcellular location">
    <subcellularLocation>
        <location evidence="1">Membrane</location>
        <topology evidence="1">Multi-pass membrane protein</topology>
    </subcellularLocation>
</comment>
<comment type="catalytic activity">
    <reaction evidence="9">
        <text>K(+)(in) = K(+)(out)</text>
        <dbReference type="Rhea" id="RHEA:29463"/>
        <dbReference type="ChEBI" id="CHEBI:29103"/>
    </reaction>
</comment>
<evidence type="ECO:0000256" key="2">
    <source>
        <dbReference type="ARBA" id="ARBA00022448"/>
    </source>
</evidence>
<evidence type="ECO:0000259" key="10">
    <source>
        <dbReference type="Pfam" id="PF13426"/>
    </source>
</evidence>
<dbReference type="CDD" id="cd00130">
    <property type="entry name" value="PAS"/>
    <property type="match status" value="1"/>
</dbReference>
<comment type="caution">
    <text evidence="11">The sequence shown here is derived from an EMBL/GenBank/DDBJ whole genome shotgun (WGS) entry which is preliminary data.</text>
</comment>
<keyword evidence="5" id="KW-1133">Transmembrane helix</keyword>
<protein>
    <recommendedName>
        <fullName evidence="10">PAS domain-containing protein</fullName>
    </recommendedName>
</protein>
<evidence type="ECO:0000256" key="4">
    <source>
        <dbReference type="ARBA" id="ARBA00022882"/>
    </source>
</evidence>
<accession>A0A8J2KC54</accession>
<evidence type="ECO:0000313" key="11">
    <source>
        <dbReference type="EMBL" id="CAG7732451.1"/>
    </source>
</evidence>
<dbReference type="PANTHER" id="PTHR10217">
    <property type="entry name" value="VOLTAGE AND LIGAND GATED POTASSIUM CHANNEL"/>
    <property type="match status" value="1"/>
</dbReference>
<keyword evidence="3" id="KW-0812">Transmembrane</keyword>
<evidence type="ECO:0000256" key="9">
    <source>
        <dbReference type="ARBA" id="ARBA00034430"/>
    </source>
</evidence>
<dbReference type="Pfam" id="PF13426">
    <property type="entry name" value="PAS_9"/>
    <property type="match status" value="1"/>
</dbReference>
<evidence type="ECO:0000256" key="5">
    <source>
        <dbReference type="ARBA" id="ARBA00022989"/>
    </source>
</evidence>
<evidence type="ECO:0000256" key="7">
    <source>
        <dbReference type="ARBA" id="ARBA00023136"/>
    </source>
</evidence>
<keyword evidence="12" id="KW-1185">Reference proteome</keyword>
<dbReference type="OrthoDB" id="432483at2759"/>
<keyword evidence="2" id="KW-0813">Transport</keyword>
<feature type="domain" description="PAS" evidence="10">
    <location>
        <begin position="36"/>
        <end position="102"/>
    </location>
</feature>
<dbReference type="PANTHER" id="PTHR10217:SF548">
    <property type="entry name" value="GH12235P"/>
    <property type="match status" value="1"/>
</dbReference>
<dbReference type="GO" id="GO:0034702">
    <property type="term" value="C:monoatomic ion channel complex"/>
    <property type="evidence" value="ECO:0007669"/>
    <property type="project" value="UniProtKB-KW"/>
</dbReference>
<reference evidence="11" key="1">
    <citation type="submission" date="2021-06" db="EMBL/GenBank/DDBJ databases">
        <authorList>
            <person name="Hodson N. C."/>
            <person name="Mongue J. A."/>
            <person name="Jaron S. K."/>
        </authorList>
    </citation>
    <scope>NUCLEOTIDE SEQUENCE</scope>
</reference>
<dbReference type="GO" id="GO:0042391">
    <property type="term" value="P:regulation of membrane potential"/>
    <property type="evidence" value="ECO:0007669"/>
    <property type="project" value="TreeGrafter"/>
</dbReference>
<evidence type="ECO:0000256" key="6">
    <source>
        <dbReference type="ARBA" id="ARBA00023065"/>
    </source>
</evidence>
<evidence type="ECO:0000256" key="8">
    <source>
        <dbReference type="ARBA" id="ARBA00023303"/>
    </source>
</evidence>
<dbReference type="Proteomes" id="UP000708208">
    <property type="component" value="Unassembled WGS sequence"/>
</dbReference>
<feature type="non-terminal residue" evidence="11">
    <location>
        <position position="1"/>
    </location>
</feature>
<keyword evidence="7" id="KW-0472">Membrane</keyword>